<dbReference type="AlphaFoldDB" id="A0AAW2YNV3"/>
<dbReference type="GO" id="GO:0016020">
    <property type="term" value="C:membrane"/>
    <property type="evidence" value="ECO:0007669"/>
    <property type="project" value="TreeGrafter"/>
</dbReference>
<dbReference type="Gene3D" id="1.20.5.420">
    <property type="entry name" value="Immunoglobulin FC, subunit C"/>
    <property type="match status" value="1"/>
</dbReference>
<dbReference type="Pfam" id="PF13424">
    <property type="entry name" value="TPR_12"/>
    <property type="match status" value="1"/>
</dbReference>
<dbReference type="InterPro" id="IPR047150">
    <property type="entry name" value="SGT"/>
</dbReference>
<sequence length="447" mass="48805">MSQPEDKNKLISSIIKFLQSDNSVDQESIAVAVQVISDTYNIDVEDKSHDVSVDLQSIFNAGLEKLDSKQTSDDGLDNDPKFQAFIAQLEKLNYFKLTPGETRVQKMQKAKEKYLAKTQGAAQPSAASLDAAEKAKDEGNELLKQKKPLEAIEAYKRAIGHNPRNAVYPCNMAAAYINLKDSDNAIKCCNKAIEIDVSFHRAYSRLGSIYDRKGKLQEALEQYELALKYAVDDKTKKEYKAKIDTLKGDLQGGSLDGSNIRNQQLPNMANMFGGGGMPDLSSLLGGGAGRGGGGMPDLSSLLGGAGGAGGMPDIGSLLSNPNFMNTVTQMMQQPGVQEMMSNMMQNMGFNAGAGMGQNEGDHRAAMEKILSEPEVRQSPKLTRIFTEARDNGMSVMAQYVSDPDVSQFMMSYAQRNMNPQDSERMRDLAGSMDGDKKDDNDNNNMYS</sequence>
<keyword evidence="1" id="KW-0677">Repeat</keyword>
<name>A0AAW2YNV3_9EUKA</name>
<evidence type="ECO:0000256" key="1">
    <source>
        <dbReference type="ARBA" id="ARBA00022737"/>
    </source>
</evidence>
<dbReference type="SMART" id="SM00028">
    <property type="entry name" value="TPR"/>
    <property type="match status" value="3"/>
</dbReference>
<evidence type="ECO:0000313" key="5">
    <source>
        <dbReference type="EMBL" id="KAL0478789.1"/>
    </source>
</evidence>
<feature type="repeat" description="TPR" evidence="3">
    <location>
        <begin position="200"/>
        <end position="233"/>
    </location>
</feature>
<evidence type="ECO:0000256" key="4">
    <source>
        <dbReference type="SAM" id="MobiDB-lite"/>
    </source>
</evidence>
<dbReference type="GO" id="GO:0072380">
    <property type="term" value="C:TRC complex"/>
    <property type="evidence" value="ECO:0007669"/>
    <property type="project" value="TreeGrafter"/>
</dbReference>
<keyword evidence="2 3" id="KW-0802">TPR repeat</keyword>
<dbReference type="InterPro" id="IPR019734">
    <property type="entry name" value="TPR_rpt"/>
</dbReference>
<dbReference type="PANTHER" id="PTHR45831:SF2">
    <property type="entry name" value="LD24721P"/>
    <property type="match status" value="1"/>
</dbReference>
<dbReference type="Proteomes" id="UP001431209">
    <property type="component" value="Unassembled WGS sequence"/>
</dbReference>
<evidence type="ECO:0000256" key="2">
    <source>
        <dbReference type="ARBA" id="ARBA00022803"/>
    </source>
</evidence>
<evidence type="ECO:0000256" key="3">
    <source>
        <dbReference type="PROSITE-ProRule" id="PRU00339"/>
    </source>
</evidence>
<dbReference type="Gene3D" id="1.25.40.10">
    <property type="entry name" value="Tetratricopeptide repeat domain"/>
    <property type="match status" value="1"/>
</dbReference>
<gene>
    <name evidence="5" type="ORF">AKO1_008385</name>
</gene>
<feature type="repeat" description="TPR" evidence="3">
    <location>
        <begin position="132"/>
        <end position="165"/>
    </location>
</feature>
<dbReference type="PANTHER" id="PTHR45831">
    <property type="entry name" value="LD24721P"/>
    <property type="match status" value="1"/>
</dbReference>
<dbReference type="SUPFAM" id="SSF48452">
    <property type="entry name" value="TPR-like"/>
    <property type="match status" value="1"/>
</dbReference>
<dbReference type="InterPro" id="IPR011990">
    <property type="entry name" value="TPR-like_helical_dom_sf"/>
</dbReference>
<comment type="caution">
    <text evidence="5">The sequence shown here is derived from an EMBL/GenBank/DDBJ whole genome shotgun (WGS) entry which is preliminary data.</text>
</comment>
<reference evidence="5 6" key="1">
    <citation type="submission" date="2024-03" db="EMBL/GenBank/DDBJ databases">
        <title>The Acrasis kona genome and developmental transcriptomes reveal deep origins of eukaryotic multicellular pathways.</title>
        <authorList>
            <person name="Sheikh S."/>
            <person name="Fu C.-J."/>
            <person name="Brown M.W."/>
            <person name="Baldauf S.L."/>
        </authorList>
    </citation>
    <scope>NUCLEOTIDE SEQUENCE [LARGE SCALE GENOMIC DNA]</scope>
    <source>
        <strain evidence="5 6">ATCC MYA-3509</strain>
    </source>
</reference>
<evidence type="ECO:0000313" key="6">
    <source>
        <dbReference type="Proteomes" id="UP001431209"/>
    </source>
</evidence>
<dbReference type="EMBL" id="JAOPGA020000467">
    <property type="protein sequence ID" value="KAL0478789.1"/>
    <property type="molecule type" value="Genomic_DNA"/>
</dbReference>
<feature type="compositionally biased region" description="Basic and acidic residues" evidence="4">
    <location>
        <begin position="421"/>
        <end position="440"/>
    </location>
</feature>
<feature type="region of interest" description="Disordered" evidence="4">
    <location>
        <begin position="416"/>
        <end position="447"/>
    </location>
</feature>
<organism evidence="5 6">
    <name type="scientific">Acrasis kona</name>
    <dbReference type="NCBI Taxonomy" id="1008807"/>
    <lineage>
        <taxon>Eukaryota</taxon>
        <taxon>Discoba</taxon>
        <taxon>Heterolobosea</taxon>
        <taxon>Tetramitia</taxon>
        <taxon>Eutetramitia</taxon>
        <taxon>Acrasidae</taxon>
        <taxon>Acrasis</taxon>
    </lineage>
</organism>
<dbReference type="PROSITE" id="PS50005">
    <property type="entry name" value="TPR"/>
    <property type="match status" value="2"/>
</dbReference>
<accession>A0AAW2YNV3</accession>
<dbReference type="GO" id="GO:0006620">
    <property type="term" value="P:post-translational protein targeting to endoplasmic reticulum membrane"/>
    <property type="evidence" value="ECO:0007669"/>
    <property type="project" value="TreeGrafter"/>
</dbReference>
<protein>
    <submittedName>
        <fullName evidence="5">Glutamine-rich tetratricopeptide repeat-containing protein</fullName>
    </submittedName>
</protein>
<dbReference type="GO" id="GO:0060090">
    <property type="term" value="F:molecular adaptor activity"/>
    <property type="evidence" value="ECO:0007669"/>
    <property type="project" value="TreeGrafter"/>
</dbReference>
<keyword evidence="6" id="KW-1185">Reference proteome</keyword>
<proteinExistence type="predicted"/>